<organism evidence="9 10">
    <name type="scientific">Pseudothauera nasutitermitis</name>
    <dbReference type="NCBI Taxonomy" id="2565930"/>
    <lineage>
        <taxon>Bacteria</taxon>
        <taxon>Pseudomonadati</taxon>
        <taxon>Pseudomonadota</taxon>
        <taxon>Betaproteobacteria</taxon>
        <taxon>Rhodocyclales</taxon>
        <taxon>Zoogloeaceae</taxon>
        <taxon>Pseudothauera</taxon>
    </lineage>
</organism>
<dbReference type="Pfam" id="PF21982">
    <property type="entry name" value="RecX_HTH1"/>
    <property type="match status" value="1"/>
</dbReference>
<dbReference type="Pfam" id="PF02631">
    <property type="entry name" value="RecX_HTH2"/>
    <property type="match status" value="1"/>
</dbReference>
<evidence type="ECO:0000256" key="2">
    <source>
        <dbReference type="ARBA" id="ARBA00009695"/>
    </source>
</evidence>
<feature type="domain" description="RecX second three-helical" evidence="6">
    <location>
        <begin position="51"/>
        <end position="90"/>
    </location>
</feature>
<dbReference type="Proteomes" id="UP000308430">
    <property type="component" value="Unassembled WGS sequence"/>
</dbReference>
<dbReference type="InterPro" id="IPR036388">
    <property type="entry name" value="WH-like_DNA-bd_sf"/>
</dbReference>
<gene>
    <name evidence="5 9" type="primary">recX</name>
    <name evidence="9" type="ORF">E6C76_11140</name>
</gene>
<feature type="domain" description="RecX first three-helical" evidence="8">
    <location>
        <begin position="7"/>
        <end position="44"/>
    </location>
</feature>
<dbReference type="InterPro" id="IPR053924">
    <property type="entry name" value="RecX_HTH_2nd"/>
</dbReference>
<proteinExistence type="inferred from homology"/>
<dbReference type="Gene3D" id="1.10.10.10">
    <property type="entry name" value="Winged helix-like DNA-binding domain superfamily/Winged helix DNA-binding domain"/>
    <property type="match status" value="3"/>
</dbReference>
<accession>A0A4V3WBU7</accession>
<dbReference type="Pfam" id="PF21981">
    <property type="entry name" value="RecX_HTH3"/>
    <property type="match status" value="1"/>
</dbReference>
<dbReference type="HAMAP" id="MF_01114">
    <property type="entry name" value="RecX"/>
    <property type="match status" value="1"/>
</dbReference>
<evidence type="ECO:0000256" key="5">
    <source>
        <dbReference type="HAMAP-Rule" id="MF_01114"/>
    </source>
</evidence>
<dbReference type="InterPro" id="IPR003783">
    <property type="entry name" value="Regulatory_RecX"/>
</dbReference>
<reference evidence="9 10" key="1">
    <citation type="submission" date="2019-04" db="EMBL/GenBank/DDBJ databases">
        <title>Azoarcus nasutitermitis sp. nov. isolated from termite nest.</title>
        <authorList>
            <person name="Lin S.-Y."/>
            <person name="Hameed A."/>
            <person name="Hsu Y.-H."/>
            <person name="Young C.-C."/>
        </authorList>
    </citation>
    <scope>NUCLEOTIDE SEQUENCE [LARGE SCALE GENOMIC DNA]</scope>
    <source>
        <strain evidence="9 10">CC-YHH838</strain>
    </source>
</reference>
<keyword evidence="10" id="KW-1185">Reference proteome</keyword>
<dbReference type="GO" id="GO:0006282">
    <property type="term" value="P:regulation of DNA repair"/>
    <property type="evidence" value="ECO:0007669"/>
    <property type="project" value="UniProtKB-UniRule"/>
</dbReference>
<dbReference type="AlphaFoldDB" id="A0A4V3WBU7"/>
<dbReference type="InterPro" id="IPR053926">
    <property type="entry name" value="RecX_HTH_1st"/>
</dbReference>
<feature type="domain" description="RecX third three-helical" evidence="7">
    <location>
        <begin position="96"/>
        <end position="141"/>
    </location>
</feature>
<evidence type="ECO:0000313" key="10">
    <source>
        <dbReference type="Proteomes" id="UP000308430"/>
    </source>
</evidence>
<evidence type="ECO:0000313" key="9">
    <source>
        <dbReference type="EMBL" id="THF64609.1"/>
    </source>
</evidence>
<dbReference type="InterPro" id="IPR053925">
    <property type="entry name" value="RecX_HTH_3rd"/>
</dbReference>
<dbReference type="PANTHER" id="PTHR33602">
    <property type="entry name" value="REGULATORY PROTEIN RECX FAMILY PROTEIN"/>
    <property type="match status" value="1"/>
</dbReference>
<evidence type="ECO:0000256" key="3">
    <source>
        <dbReference type="ARBA" id="ARBA00018111"/>
    </source>
</evidence>
<dbReference type="EMBL" id="SSOC01000004">
    <property type="protein sequence ID" value="THF64609.1"/>
    <property type="molecule type" value="Genomic_DNA"/>
</dbReference>
<dbReference type="NCBIfam" id="NF001055">
    <property type="entry name" value="PRK00117.2-5"/>
    <property type="match status" value="1"/>
</dbReference>
<comment type="caution">
    <text evidence="9">The sequence shown here is derived from an EMBL/GenBank/DDBJ whole genome shotgun (WGS) entry which is preliminary data.</text>
</comment>
<evidence type="ECO:0000259" key="8">
    <source>
        <dbReference type="Pfam" id="PF21982"/>
    </source>
</evidence>
<dbReference type="PANTHER" id="PTHR33602:SF1">
    <property type="entry name" value="REGULATORY PROTEIN RECX FAMILY PROTEIN"/>
    <property type="match status" value="1"/>
</dbReference>
<comment type="subcellular location">
    <subcellularLocation>
        <location evidence="1 5">Cytoplasm</location>
    </subcellularLocation>
</comment>
<name>A0A4V3WBU7_9RHOO</name>
<dbReference type="RefSeq" id="WP_136348328.1">
    <property type="nucleotide sequence ID" value="NZ_SSOC01000004.1"/>
</dbReference>
<evidence type="ECO:0000259" key="7">
    <source>
        <dbReference type="Pfam" id="PF21981"/>
    </source>
</evidence>
<evidence type="ECO:0000259" key="6">
    <source>
        <dbReference type="Pfam" id="PF02631"/>
    </source>
</evidence>
<protein>
    <recommendedName>
        <fullName evidence="3 5">Regulatory protein RecX</fullName>
    </recommendedName>
</protein>
<sequence length="151" mass="16667">MAGADLRERALRHLAQREHSRAELTRKLAGHGSAEEIDAVLDRLAEVELQSDARFAGAWVRNRAARFGTARLRHDLASRGVDAGLIDAALGDEMADDELERARRVWAAKFGQAPGDAREWARQARFLQGRGFAVAVIRKLLKETPDESAEG</sequence>
<keyword evidence="4 5" id="KW-0963">Cytoplasm</keyword>
<comment type="similarity">
    <text evidence="2 5">Belongs to the RecX family.</text>
</comment>
<evidence type="ECO:0000256" key="4">
    <source>
        <dbReference type="ARBA" id="ARBA00022490"/>
    </source>
</evidence>
<dbReference type="GO" id="GO:0005737">
    <property type="term" value="C:cytoplasm"/>
    <property type="evidence" value="ECO:0007669"/>
    <property type="project" value="UniProtKB-SubCell"/>
</dbReference>
<evidence type="ECO:0000256" key="1">
    <source>
        <dbReference type="ARBA" id="ARBA00004496"/>
    </source>
</evidence>
<dbReference type="OrthoDB" id="5295441at2"/>
<comment type="function">
    <text evidence="5">Modulates RecA activity.</text>
</comment>